<dbReference type="HAMAP" id="MF_00242">
    <property type="entry name" value="Arg_deiminase"/>
    <property type="match status" value="1"/>
</dbReference>
<evidence type="ECO:0000256" key="1">
    <source>
        <dbReference type="ARBA" id="ARBA00005213"/>
    </source>
</evidence>
<dbReference type="SUPFAM" id="SSF55909">
    <property type="entry name" value="Pentein"/>
    <property type="match status" value="1"/>
</dbReference>
<sequence>MAIHVKSEIGKLKKVMLHRPGQELEHLVPEDLERLLFDDIPYLKTAKIEHDMFAEIMRGQGVEVVYLEDLTADVLKNPEKKEQFVREFIAEGGASAAKVRDQLYDYLMKISDEKELVLKTMSGIRASELNVKMSCPLVSLVKKESQFLLDPIPNLYFTRDPFACIGNGVSLNRMYSRTRRRETLYGKYILKYNPDFAGKVPFYYDRDMDFSIEGGDILNLSNKVIAIGISQRTTPEAIELLAQNIFVDKASEIETIIALDIPAVRAFMHLDTVCTQVDYDKFTIHPGIMQTLRIFEIKPGDRKGQLKVTESDAMLSDILAKYLELDKVTLIKCGGKDRIASEREQWNDGSNTLCIEPGKVVVYDRNYVTNEILRQHGIEVLEMASSELSRGRGGPRCMSMPLEREDLSGGSFSISTS</sequence>
<keyword evidence="4 6" id="KW-0378">Hydrolase</keyword>
<comment type="caution">
    <text evidence="8">The sequence shown here is derived from an EMBL/GenBank/DDBJ whole genome shotgun (WGS) entry which is preliminary data.</text>
</comment>
<evidence type="ECO:0000256" key="5">
    <source>
        <dbReference type="ARBA" id="ARBA00049429"/>
    </source>
</evidence>
<reference evidence="8 9" key="1">
    <citation type="submission" date="2014-09" db="EMBL/GenBank/DDBJ databases">
        <title>Butyrate-producing bacteria isolated from human gut.</title>
        <authorList>
            <person name="Zhang Q."/>
            <person name="Zhao L."/>
        </authorList>
    </citation>
    <scope>NUCLEOTIDE SEQUENCE [LARGE SCALE GENOMIC DNA]</scope>
    <source>
        <strain evidence="8 9">21</strain>
    </source>
</reference>
<name>A0A2V1JP76_EUBRA</name>
<evidence type="ECO:0000256" key="2">
    <source>
        <dbReference type="ARBA" id="ARBA00010206"/>
    </source>
</evidence>
<dbReference type="PANTHER" id="PTHR47271">
    <property type="entry name" value="ARGININE DEIMINASE"/>
    <property type="match status" value="1"/>
</dbReference>
<dbReference type="PANTHER" id="PTHR47271:SF2">
    <property type="entry name" value="ARGININE DEIMINASE"/>
    <property type="match status" value="1"/>
</dbReference>
<comment type="catalytic activity">
    <reaction evidence="5 6">
        <text>L-arginine + H2O = L-citrulline + NH4(+)</text>
        <dbReference type="Rhea" id="RHEA:19597"/>
        <dbReference type="ChEBI" id="CHEBI:15377"/>
        <dbReference type="ChEBI" id="CHEBI:28938"/>
        <dbReference type="ChEBI" id="CHEBI:32682"/>
        <dbReference type="ChEBI" id="CHEBI:57743"/>
        <dbReference type="EC" id="3.5.3.6"/>
    </reaction>
</comment>
<evidence type="ECO:0000313" key="8">
    <source>
        <dbReference type="EMBL" id="PWE85959.1"/>
    </source>
</evidence>
<evidence type="ECO:0000256" key="7">
    <source>
        <dbReference type="PIRSR" id="PIRSR006356-1"/>
    </source>
</evidence>
<dbReference type="GO" id="GO:0005737">
    <property type="term" value="C:cytoplasm"/>
    <property type="evidence" value="ECO:0007669"/>
    <property type="project" value="UniProtKB-SubCell"/>
</dbReference>
<dbReference type="InterPro" id="IPR003876">
    <property type="entry name" value="Arg_deiminase"/>
</dbReference>
<protein>
    <recommendedName>
        <fullName evidence="6">Arginine deiminase</fullName>
        <shortName evidence="6">ADI</shortName>
        <ecNumber evidence="6">3.5.3.6</ecNumber>
    </recommendedName>
    <alternativeName>
        <fullName evidence="6">Arginine dihydrolase</fullName>
        <shortName evidence="6">AD</shortName>
    </alternativeName>
</protein>
<dbReference type="EMBL" id="JRFU01000141">
    <property type="protein sequence ID" value="PWE85959.1"/>
    <property type="molecule type" value="Genomic_DNA"/>
</dbReference>
<dbReference type="PRINTS" id="PR01466">
    <property type="entry name" value="ARGDEIMINASE"/>
</dbReference>
<evidence type="ECO:0000313" key="9">
    <source>
        <dbReference type="Proteomes" id="UP000245288"/>
    </source>
</evidence>
<accession>A0A2V1JP76</accession>
<dbReference type="RefSeq" id="WP_109216324.1">
    <property type="nucleotide sequence ID" value="NZ_CAJLEE010000055.1"/>
</dbReference>
<dbReference type="GO" id="GO:0016990">
    <property type="term" value="F:arginine deiminase activity"/>
    <property type="evidence" value="ECO:0007669"/>
    <property type="project" value="UniProtKB-UniRule"/>
</dbReference>
<comment type="pathway">
    <text evidence="1 6">Amino-acid degradation; L-arginine degradation via ADI pathway; carbamoyl phosphate from L-arginine: step 1/2.</text>
</comment>
<gene>
    <name evidence="6" type="primary">arcA</name>
    <name evidence="8" type="ORF">LG34_12750</name>
</gene>
<dbReference type="Gene3D" id="3.75.10.10">
    <property type="entry name" value="L-arginine/glycine Amidinotransferase, Chain A"/>
    <property type="match status" value="1"/>
</dbReference>
<keyword evidence="9" id="KW-1185">Reference proteome</keyword>
<dbReference type="NCBIfam" id="TIGR01078">
    <property type="entry name" value="arcA"/>
    <property type="match status" value="1"/>
</dbReference>
<proteinExistence type="inferred from homology"/>
<dbReference type="NCBIfam" id="NF002381">
    <property type="entry name" value="PRK01388.1"/>
    <property type="match status" value="1"/>
</dbReference>
<organism evidence="8 9">
    <name type="scientific">Eubacterium ramulus</name>
    <dbReference type="NCBI Taxonomy" id="39490"/>
    <lineage>
        <taxon>Bacteria</taxon>
        <taxon>Bacillati</taxon>
        <taxon>Bacillota</taxon>
        <taxon>Clostridia</taxon>
        <taxon>Eubacteriales</taxon>
        <taxon>Eubacteriaceae</taxon>
        <taxon>Eubacterium</taxon>
    </lineage>
</organism>
<evidence type="ECO:0000256" key="6">
    <source>
        <dbReference type="HAMAP-Rule" id="MF_00242"/>
    </source>
</evidence>
<dbReference type="UniPathway" id="UPA00254">
    <property type="reaction ID" value="UER00364"/>
</dbReference>
<evidence type="ECO:0000256" key="3">
    <source>
        <dbReference type="ARBA" id="ARBA00022503"/>
    </source>
</evidence>
<keyword evidence="6" id="KW-0963">Cytoplasm</keyword>
<dbReference type="Gene3D" id="1.10.3930.10">
    <property type="entry name" value="Arginine deiminase"/>
    <property type="match status" value="1"/>
</dbReference>
<dbReference type="AlphaFoldDB" id="A0A2V1JP76"/>
<feature type="active site" description="Amidino-cysteine intermediate" evidence="6 7">
    <location>
        <position position="397"/>
    </location>
</feature>
<dbReference type="GO" id="GO:0019546">
    <property type="term" value="P:L-arginine deiminase pathway"/>
    <property type="evidence" value="ECO:0007669"/>
    <property type="project" value="UniProtKB-UniRule"/>
</dbReference>
<dbReference type="OrthoDB" id="9807502at2"/>
<dbReference type="Pfam" id="PF02274">
    <property type="entry name" value="ADI"/>
    <property type="match status" value="1"/>
</dbReference>
<comment type="subcellular location">
    <subcellularLocation>
        <location evidence="6">Cytoplasm</location>
    </subcellularLocation>
</comment>
<evidence type="ECO:0000256" key="4">
    <source>
        <dbReference type="ARBA" id="ARBA00022801"/>
    </source>
</evidence>
<keyword evidence="3 6" id="KW-0056">Arginine metabolism</keyword>
<dbReference type="EC" id="3.5.3.6" evidence="6"/>
<dbReference type="Proteomes" id="UP000245288">
    <property type="component" value="Unassembled WGS sequence"/>
</dbReference>
<dbReference type="PIRSF" id="PIRSF006356">
    <property type="entry name" value="Arg_deiminase"/>
    <property type="match status" value="1"/>
</dbReference>
<comment type="similarity">
    <text evidence="2 6">Belongs to the arginine deiminase family.</text>
</comment>